<reference evidence="2" key="1">
    <citation type="submission" date="2020-08" db="EMBL/GenBank/DDBJ databases">
        <title>Multicomponent nature underlies the extraordinary mechanical properties of spider dragline silk.</title>
        <authorList>
            <person name="Kono N."/>
            <person name="Nakamura H."/>
            <person name="Mori M."/>
            <person name="Yoshida Y."/>
            <person name="Ohtoshi R."/>
            <person name="Malay A.D."/>
            <person name="Moran D.A.P."/>
            <person name="Tomita M."/>
            <person name="Numata K."/>
            <person name="Arakawa K."/>
        </authorList>
    </citation>
    <scope>NUCLEOTIDE SEQUENCE</scope>
</reference>
<keyword evidence="1" id="KW-0812">Transmembrane</keyword>
<dbReference type="OrthoDB" id="6433552at2759"/>
<dbReference type="EMBL" id="BMAV01025468">
    <property type="protein sequence ID" value="GFS41660.1"/>
    <property type="molecule type" value="Genomic_DNA"/>
</dbReference>
<evidence type="ECO:0000256" key="1">
    <source>
        <dbReference type="SAM" id="Phobius"/>
    </source>
</evidence>
<evidence type="ECO:0000313" key="4">
    <source>
        <dbReference type="Proteomes" id="UP000886998"/>
    </source>
</evidence>
<proteinExistence type="predicted"/>
<dbReference type="InterPro" id="IPR036397">
    <property type="entry name" value="RNaseH_sf"/>
</dbReference>
<organism evidence="2 4">
    <name type="scientific">Trichonephila inaurata madagascariensis</name>
    <dbReference type="NCBI Taxonomy" id="2747483"/>
    <lineage>
        <taxon>Eukaryota</taxon>
        <taxon>Metazoa</taxon>
        <taxon>Ecdysozoa</taxon>
        <taxon>Arthropoda</taxon>
        <taxon>Chelicerata</taxon>
        <taxon>Arachnida</taxon>
        <taxon>Araneae</taxon>
        <taxon>Araneomorphae</taxon>
        <taxon>Entelegynae</taxon>
        <taxon>Araneoidea</taxon>
        <taxon>Nephilidae</taxon>
        <taxon>Trichonephila</taxon>
        <taxon>Trichonephila inaurata</taxon>
    </lineage>
</organism>
<accession>A0A8X6MBE5</accession>
<sequence>MLERTTSESNLLESVITCDKRHGILPMTQKVSARLKSPGFPRPNKARLSKSKLKSMLTVFFDIIGIVMIEWVTSGQTRKVVKRLREKIWKKKRTQSWRDG</sequence>
<keyword evidence="4" id="KW-1185">Reference proteome</keyword>
<dbReference type="Proteomes" id="UP000886998">
    <property type="component" value="Unassembled WGS sequence"/>
</dbReference>
<gene>
    <name evidence="2" type="ORF">TNIN_133711</name>
    <name evidence="3" type="ORF">TNIN_87181</name>
</gene>
<keyword evidence="1" id="KW-0472">Membrane</keyword>
<evidence type="ECO:0000313" key="3">
    <source>
        <dbReference type="EMBL" id="GFY78705.1"/>
    </source>
</evidence>
<protein>
    <submittedName>
        <fullName evidence="2">Uncharacterized protein</fullName>
    </submittedName>
</protein>
<dbReference type="GO" id="GO:0003676">
    <property type="term" value="F:nucleic acid binding"/>
    <property type="evidence" value="ECO:0007669"/>
    <property type="project" value="InterPro"/>
</dbReference>
<dbReference type="AlphaFoldDB" id="A0A8X6MBE5"/>
<name>A0A8X6MBE5_9ARAC</name>
<comment type="caution">
    <text evidence="2">The sequence shown here is derived from an EMBL/GenBank/DDBJ whole genome shotgun (WGS) entry which is preliminary data.</text>
</comment>
<evidence type="ECO:0000313" key="2">
    <source>
        <dbReference type="EMBL" id="GFS41660.1"/>
    </source>
</evidence>
<keyword evidence="1" id="KW-1133">Transmembrane helix</keyword>
<dbReference type="Gene3D" id="3.30.420.10">
    <property type="entry name" value="Ribonuclease H-like superfamily/Ribonuclease H"/>
    <property type="match status" value="1"/>
</dbReference>
<feature type="transmembrane region" description="Helical" evidence="1">
    <location>
        <begin position="55"/>
        <end position="73"/>
    </location>
</feature>
<dbReference type="EMBL" id="BMAV01023154">
    <property type="protein sequence ID" value="GFY78705.1"/>
    <property type="molecule type" value="Genomic_DNA"/>
</dbReference>